<accession>A0ABT2RX19</accession>
<dbReference type="SUPFAM" id="SSF55166">
    <property type="entry name" value="Hedgehog/DD-peptidase"/>
    <property type="match status" value="1"/>
</dbReference>
<protein>
    <submittedName>
        <fullName evidence="3">M15 family metallopeptidase</fullName>
    </submittedName>
</protein>
<evidence type="ECO:0000256" key="1">
    <source>
        <dbReference type="SAM" id="SignalP"/>
    </source>
</evidence>
<feature type="chain" id="PRO_5045839375" evidence="1">
    <location>
        <begin position="27"/>
        <end position="268"/>
    </location>
</feature>
<dbReference type="Gene3D" id="3.30.1380.10">
    <property type="match status" value="1"/>
</dbReference>
<feature type="domain" description="Peptidase M15C" evidence="2">
    <location>
        <begin position="184"/>
        <end position="267"/>
    </location>
</feature>
<dbReference type="InterPro" id="IPR039561">
    <property type="entry name" value="Peptidase_M15C"/>
</dbReference>
<evidence type="ECO:0000313" key="4">
    <source>
        <dbReference type="Proteomes" id="UP001652461"/>
    </source>
</evidence>
<sequence>MNKKGVKMVISAAGMAICLLCGGCKGQDMSDAEQNMENENASEDEAIAETEDSFTVDYHTCPSGTVVDKALSEAEIDELFTAGPIPDEVFDRIDGISYVENDNIGREDLRYLRLLYYGFDDETHVGELITNGAIADEILEIFQELYENQYPIEKMLLIDEYGGDDDLAVADNNTSCFNYRVVAGSTKLSRHALGMAIDINPFYNPYVTYPDGVKHSSPAGSEPYADRSAEFPYKIGGDGDLCLKLFDAHGFTWGGRWKSMQDYQHFQK</sequence>
<dbReference type="Proteomes" id="UP001652461">
    <property type="component" value="Unassembled WGS sequence"/>
</dbReference>
<feature type="signal peptide" evidence="1">
    <location>
        <begin position="1"/>
        <end position="26"/>
    </location>
</feature>
<organism evidence="3 4">
    <name type="scientific">Laedolimicola ammoniilytica</name>
    <dbReference type="NCBI Taxonomy" id="2981771"/>
    <lineage>
        <taxon>Bacteria</taxon>
        <taxon>Bacillati</taxon>
        <taxon>Bacillota</taxon>
        <taxon>Clostridia</taxon>
        <taxon>Lachnospirales</taxon>
        <taxon>Lachnospiraceae</taxon>
        <taxon>Laedolimicola</taxon>
    </lineage>
</organism>
<keyword evidence="1" id="KW-0732">Signal</keyword>
<dbReference type="InterPro" id="IPR009045">
    <property type="entry name" value="Zn_M74/Hedgehog-like"/>
</dbReference>
<reference evidence="3 4" key="1">
    <citation type="journal article" date="2021" name="ISME Commun">
        <title>Automated analysis of genomic sequences facilitates high-throughput and comprehensive description of bacteria.</title>
        <authorList>
            <person name="Hitch T.C.A."/>
        </authorList>
    </citation>
    <scope>NUCLEOTIDE SEQUENCE [LARGE SCALE GENOMIC DNA]</scope>
    <source>
        <strain evidence="3 4">Sanger_04</strain>
    </source>
</reference>
<keyword evidence="4" id="KW-1185">Reference proteome</keyword>
<name>A0ABT2RX19_9FIRM</name>
<dbReference type="Pfam" id="PF13539">
    <property type="entry name" value="Peptidase_M15_4"/>
    <property type="match status" value="1"/>
</dbReference>
<dbReference type="RefSeq" id="WP_262670720.1">
    <property type="nucleotide sequence ID" value="NZ_JAOQKC010000009.1"/>
</dbReference>
<evidence type="ECO:0000259" key="2">
    <source>
        <dbReference type="Pfam" id="PF13539"/>
    </source>
</evidence>
<gene>
    <name evidence="3" type="ORF">OCV63_08175</name>
</gene>
<evidence type="ECO:0000313" key="3">
    <source>
        <dbReference type="EMBL" id="MCU6696873.1"/>
    </source>
</evidence>
<dbReference type="EMBL" id="JAOQKC010000009">
    <property type="protein sequence ID" value="MCU6696873.1"/>
    <property type="molecule type" value="Genomic_DNA"/>
</dbReference>
<proteinExistence type="predicted"/>
<comment type="caution">
    <text evidence="3">The sequence shown here is derived from an EMBL/GenBank/DDBJ whole genome shotgun (WGS) entry which is preliminary data.</text>
</comment>